<accession>A0A1T4Q7N8</accession>
<organism evidence="1 2">
    <name type="scientific">Cetobacterium ceti</name>
    <dbReference type="NCBI Taxonomy" id="180163"/>
    <lineage>
        <taxon>Bacteria</taxon>
        <taxon>Fusobacteriati</taxon>
        <taxon>Fusobacteriota</taxon>
        <taxon>Fusobacteriia</taxon>
        <taxon>Fusobacteriales</taxon>
        <taxon>Fusobacteriaceae</taxon>
        <taxon>Cetobacterium</taxon>
    </lineage>
</organism>
<reference evidence="1 2" key="1">
    <citation type="submission" date="2017-02" db="EMBL/GenBank/DDBJ databases">
        <authorList>
            <person name="Peterson S.W."/>
        </authorList>
    </citation>
    <scope>NUCLEOTIDE SEQUENCE [LARGE SCALE GENOMIC DNA]</scope>
    <source>
        <strain evidence="1 2">ATCC 700028</strain>
    </source>
</reference>
<dbReference type="AlphaFoldDB" id="A0A1T4Q7N8"/>
<name>A0A1T4Q7N8_9FUSO</name>
<dbReference type="RefSeq" id="WP_078694651.1">
    <property type="nucleotide sequence ID" value="NZ_FUWX01000019.1"/>
</dbReference>
<keyword evidence="2" id="KW-1185">Reference proteome</keyword>
<evidence type="ECO:0000313" key="2">
    <source>
        <dbReference type="Proteomes" id="UP000191153"/>
    </source>
</evidence>
<dbReference type="EMBL" id="FUWX01000019">
    <property type="protein sequence ID" value="SJZ99551.1"/>
    <property type="molecule type" value="Genomic_DNA"/>
</dbReference>
<evidence type="ECO:0000313" key="1">
    <source>
        <dbReference type="EMBL" id="SJZ99551.1"/>
    </source>
</evidence>
<dbReference type="STRING" id="180163.SAMN02745174_02207"/>
<dbReference type="Proteomes" id="UP000191153">
    <property type="component" value="Unassembled WGS sequence"/>
</dbReference>
<gene>
    <name evidence="1" type="ORF">SAMN02745174_02207</name>
</gene>
<protein>
    <submittedName>
        <fullName evidence="1">Uncharacterized protein</fullName>
    </submittedName>
</protein>
<sequence length="251" mass="29167">MREKLKERNLKILTLFYEKSSMATKLKKEKIIEIAEELKLKNTVVRRVIETYYNQYVIQIGVKNPELGDLTEFKKNMKFDNLTKLQKNFLIGKLFGLSDTKALKKAGYKSKGSLQGLSTNEEIQEIINKARLETLKKTEYTFSYNYELLGKIAKEGFDGYEEKEIQEKHSDKNGQELSKKITKRKNLAAATMAINIQNKMINSEDLARINKFKVDKENIELVNEKLKRELAVRGERKEDLSLSALRKKYGL</sequence>
<proteinExistence type="predicted"/>